<evidence type="ECO:0000259" key="1">
    <source>
        <dbReference type="Pfam" id="PF07883"/>
    </source>
</evidence>
<evidence type="ECO:0000313" key="2">
    <source>
        <dbReference type="EMBL" id="WOT02429.1"/>
    </source>
</evidence>
<dbReference type="EMBL" id="CP136958">
    <property type="protein sequence ID" value="WOT02429.1"/>
    <property type="molecule type" value="Genomic_DNA"/>
</dbReference>
<dbReference type="InterPro" id="IPR013096">
    <property type="entry name" value="Cupin_2"/>
</dbReference>
<reference evidence="2" key="1">
    <citation type="submission" date="2017-12" db="EMBL/GenBank/DDBJ databases">
        <authorList>
            <person name="Thomas-White K."/>
            <person name="Wolfe A.J."/>
        </authorList>
    </citation>
    <scope>NUCLEOTIDE SEQUENCE</scope>
    <source>
        <strain evidence="2">UMB0763</strain>
    </source>
</reference>
<feature type="domain" description="Cupin type-2" evidence="1">
    <location>
        <begin position="44"/>
        <end position="109"/>
    </location>
</feature>
<dbReference type="Proteomes" id="UP000234560">
    <property type="component" value="Chromosome"/>
</dbReference>
<name>A0AAF0YSC6_9CORY</name>
<dbReference type="AlphaFoldDB" id="A0AAF0YSC6"/>
<dbReference type="KEGG" id="cpyr:CYJ47_01235"/>
<reference evidence="2" key="2">
    <citation type="submission" date="2023-10" db="EMBL/GenBank/DDBJ databases">
        <authorList>
            <person name="Choi B."/>
        </authorList>
    </citation>
    <scope>NUCLEOTIDE SEQUENCE</scope>
    <source>
        <strain evidence="2">UMB0763</strain>
    </source>
</reference>
<dbReference type="PANTHER" id="PTHR37694:SF1">
    <property type="entry name" value="SLR8022 PROTEIN"/>
    <property type="match status" value="1"/>
</dbReference>
<protein>
    <submittedName>
        <fullName evidence="2">Cupin domain-containing protein</fullName>
    </submittedName>
</protein>
<organism evidence="2 3">
    <name type="scientific">Corynebacterium pyruviciproducens</name>
    <dbReference type="NCBI Taxonomy" id="598660"/>
    <lineage>
        <taxon>Bacteria</taxon>
        <taxon>Bacillati</taxon>
        <taxon>Actinomycetota</taxon>
        <taxon>Actinomycetes</taxon>
        <taxon>Mycobacteriales</taxon>
        <taxon>Corynebacteriaceae</taxon>
        <taxon>Corynebacterium</taxon>
    </lineage>
</organism>
<dbReference type="SUPFAM" id="SSF51182">
    <property type="entry name" value="RmlC-like cupins"/>
    <property type="match status" value="1"/>
</dbReference>
<sequence>MSAETPASPALGFINNLANEIEYASGSTVSKTLLRAEGVNVVLFSFDAGEELSEHTAAMPVLVETLEGELEITAEGKTVTLLPGGVVHFTTRLPHAVKAIKPSKMVLYMLARPSTQRNG</sequence>
<dbReference type="Pfam" id="PF07883">
    <property type="entry name" value="Cupin_2"/>
    <property type="match status" value="1"/>
</dbReference>
<evidence type="ECO:0000313" key="3">
    <source>
        <dbReference type="Proteomes" id="UP000234560"/>
    </source>
</evidence>
<dbReference type="PANTHER" id="PTHR37694">
    <property type="entry name" value="SLR8022 PROTEIN"/>
    <property type="match status" value="1"/>
</dbReference>
<dbReference type="Gene3D" id="2.60.120.10">
    <property type="entry name" value="Jelly Rolls"/>
    <property type="match status" value="1"/>
</dbReference>
<proteinExistence type="predicted"/>
<accession>A0AAF0YSC6</accession>
<dbReference type="CDD" id="cd02230">
    <property type="entry name" value="cupin_HP0902-like"/>
    <property type="match status" value="1"/>
</dbReference>
<gene>
    <name evidence="2" type="ORF">CYJ47_01235</name>
</gene>
<dbReference type="InterPro" id="IPR014710">
    <property type="entry name" value="RmlC-like_jellyroll"/>
</dbReference>
<dbReference type="InterPro" id="IPR011051">
    <property type="entry name" value="RmlC_Cupin_sf"/>
</dbReference>
<dbReference type="RefSeq" id="WP_101678679.1">
    <property type="nucleotide sequence ID" value="NZ_CAMIHY010000022.1"/>
</dbReference>